<dbReference type="SUPFAM" id="SSF57667">
    <property type="entry name" value="beta-beta-alpha zinc fingers"/>
    <property type="match status" value="8"/>
</dbReference>
<evidence type="ECO:0000256" key="7">
    <source>
        <dbReference type="SAM" id="MobiDB-lite"/>
    </source>
</evidence>
<feature type="domain" description="C2H2-type" evidence="8">
    <location>
        <begin position="120"/>
        <end position="142"/>
    </location>
</feature>
<keyword evidence="3 5" id="KW-0863">Zinc-finger</keyword>
<feature type="domain" description="C2H2-type" evidence="8">
    <location>
        <begin position="434"/>
        <end position="461"/>
    </location>
</feature>
<feature type="domain" description="C2H2-type" evidence="8">
    <location>
        <begin position="348"/>
        <end position="370"/>
    </location>
</feature>
<dbReference type="PANTHER" id="PTHR24379">
    <property type="entry name" value="KRAB AND ZINC FINGER DOMAIN-CONTAINING"/>
    <property type="match status" value="1"/>
</dbReference>
<sequence length="746" mass="85652">MGTKMKMDKLCRSCMCVAGEIRQLFTSAGGEDEDDATSKEVVQQHTHLAQMIMACSDIKIESGDGLPAALCLQCEMKVIIAFDFKQLCEKSDATLRASISGTTDDIASSSSWQDLINVMDTCLHCDKRFKSNQKLEEHMKTHQTLCEHCNINFDSVEKLMEHKKDHEVSILVVKNEVEDGMDNEADNYIDETMEPSPENFATSFECEQCEKVFNSKIGLKIHMRKHGGQGSGNSCSICSKTFSKASMMKKHMETTHEVYEEKNGKKIMECEFCDRKFKYKKSFDHHMSSEHGIAEDDDEDSDTPLSEFVKNSSSMNEEDVLTPKIEIQIEEEVVDDMKETIKKRAKCHECHVCNTKFSRTNHLTRHMTLHRAVLIFKCDKCDKSFATQDFLDKHNEEDHINKPYTCTVCKKTFSRGEHLIRHLKQHMPTITEMLQCSVCMKEFKRSDHLARHIKIHLQQDKRHVCTECGKTFNRLDNLKTHQRTHTGQKYNAKLHLCIYCGKEFNNSSNMIVHMRRHTGERPYKCKQCGKGFPRSHDLKCHERTHSGEKPYLCTLCGKSFNKSNKLLRHTRVHTGERPYVCNLCGRAFTQSNDLALHMRRHTGSRPYACGVCPARFIQSGQLKTHRKTTGHWMEIQPDLKGGHRVEPVVATTDLTPVKFKMSAKYKDDLEDATHQEEGHSSNQEQLVDEVQSRSVVPQFTVVDLQQFSPEKPKDHPEQSTFHAYTATPTSSTFTVTTSEQFHYQSF</sequence>
<accession>A0ABM1NF34</accession>
<feature type="domain" description="C2H2-type" evidence="8">
    <location>
        <begin position="463"/>
        <end position="490"/>
    </location>
</feature>
<evidence type="ECO:0000259" key="9">
    <source>
        <dbReference type="PROSITE" id="PS51915"/>
    </source>
</evidence>
<keyword evidence="2" id="KW-0677">Repeat</keyword>
<dbReference type="PROSITE" id="PS50157">
    <property type="entry name" value="ZINC_FINGER_C2H2_2"/>
    <property type="match status" value="13"/>
</dbReference>
<dbReference type="Proteomes" id="UP000695000">
    <property type="component" value="Unplaced"/>
</dbReference>
<feature type="binding site" evidence="6">
    <location>
        <position position="14"/>
    </location>
    <ligand>
        <name>Zn(2+)</name>
        <dbReference type="ChEBI" id="CHEBI:29105"/>
    </ligand>
</feature>
<feature type="domain" description="C2H2-type" evidence="8">
    <location>
        <begin position="404"/>
        <end position="426"/>
    </location>
</feature>
<dbReference type="InterPro" id="IPR012934">
    <property type="entry name" value="Znf_AD"/>
</dbReference>
<dbReference type="PROSITE" id="PS00028">
    <property type="entry name" value="ZINC_FINGER_C2H2_1"/>
    <property type="match status" value="15"/>
</dbReference>
<feature type="domain" description="C2H2-type" evidence="8">
    <location>
        <begin position="607"/>
        <end position="636"/>
    </location>
</feature>
<dbReference type="Gene3D" id="3.30.160.60">
    <property type="entry name" value="Classic Zinc Finger"/>
    <property type="match status" value="12"/>
</dbReference>
<keyword evidence="10" id="KW-1185">Reference proteome</keyword>
<evidence type="ECO:0000256" key="3">
    <source>
        <dbReference type="ARBA" id="ARBA00022771"/>
    </source>
</evidence>
<evidence type="ECO:0000259" key="8">
    <source>
        <dbReference type="PROSITE" id="PS50157"/>
    </source>
</evidence>
<gene>
    <name evidence="11" type="primary">LOC108568709</name>
</gene>
<dbReference type="PANTHER" id="PTHR24379:SF127">
    <property type="entry name" value="BLOODY FINGERS-RELATED"/>
    <property type="match status" value="1"/>
</dbReference>
<feature type="binding site" evidence="6">
    <location>
        <position position="11"/>
    </location>
    <ligand>
        <name>Zn(2+)</name>
        <dbReference type="ChEBI" id="CHEBI:29105"/>
    </ligand>
</feature>
<dbReference type="InterPro" id="IPR036236">
    <property type="entry name" value="Znf_C2H2_sf"/>
</dbReference>
<feature type="domain" description="C2H2-type" evidence="8">
    <location>
        <begin position="523"/>
        <end position="550"/>
    </location>
</feature>
<dbReference type="SUPFAM" id="SSF57716">
    <property type="entry name" value="Glucocorticoid receptor-like (DNA-binding domain)"/>
    <property type="match status" value="1"/>
</dbReference>
<name>A0ABM1NF34_NICVS</name>
<keyword evidence="1 6" id="KW-0479">Metal-binding</keyword>
<evidence type="ECO:0000313" key="10">
    <source>
        <dbReference type="Proteomes" id="UP000695000"/>
    </source>
</evidence>
<dbReference type="RefSeq" id="XP_017785434.1">
    <property type="nucleotide sequence ID" value="XM_017929945.1"/>
</dbReference>
<feature type="binding site" evidence="6">
    <location>
        <position position="71"/>
    </location>
    <ligand>
        <name>Zn(2+)</name>
        <dbReference type="ChEBI" id="CHEBI:29105"/>
    </ligand>
</feature>
<feature type="region of interest" description="Disordered" evidence="7">
    <location>
        <begin position="291"/>
        <end position="319"/>
    </location>
</feature>
<feature type="domain" description="C2H2-type" evidence="8">
    <location>
        <begin position="233"/>
        <end position="261"/>
    </location>
</feature>
<dbReference type="Pfam" id="PF00096">
    <property type="entry name" value="zf-C2H2"/>
    <property type="match status" value="10"/>
</dbReference>
<evidence type="ECO:0000256" key="6">
    <source>
        <dbReference type="PROSITE-ProRule" id="PRU01263"/>
    </source>
</evidence>
<dbReference type="Pfam" id="PF13912">
    <property type="entry name" value="zf-C2H2_6"/>
    <property type="match status" value="2"/>
</dbReference>
<dbReference type="GeneID" id="108568709"/>
<evidence type="ECO:0000256" key="2">
    <source>
        <dbReference type="ARBA" id="ARBA00022737"/>
    </source>
</evidence>
<proteinExistence type="predicted"/>
<dbReference type="PROSITE" id="PS51915">
    <property type="entry name" value="ZAD"/>
    <property type="match status" value="1"/>
</dbReference>
<evidence type="ECO:0000256" key="1">
    <source>
        <dbReference type="ARBA" id="ARBA00022723"/>
    </source>
</evidence>
<feature type="domain" description="C2H2-type" evidence="8">
    <location>
        <begin position="495"/>
        <end position="522"/>
    </location>
</feature>
<dbReference type="InterPro" id="IPR013087">
    <property type="entry name" value="Znf_C2H2_type"/>
</dbReference>
<feature type="domain" description="C2H2-type" evidence="8">
    <location>
        <begin position="579"/>
        <end position="606"/>
    </location>
</feature>
<feature type="domain" description="ZAD" evidence="9">
    <location>
        <begin position="9"/>
        <end position="98"/>
    </location>
</feature>
<dbReference type="Pfam" id="PF07776">
    <property type="entry name" value="zf-AD"/>
    <property type="match status" value="1"/>
</dbReference>
<keyword evidence="4 6" id="KW-0862">Zinc</keyword>
<protein>
    <submittedName>
        <fullName evidence="11">Zinc finger protein 260-like isoform X1</fullName>
    </submittedName>
</protein>
<reference evidence="11" key="1">
    <citation type="submission" date="2025-08" db="UniProtKB">
        <authorList>
            <consortium name="RefSeq"/>
        </authorList>
    </citation>
    <scope>IDENTIFICATION</scope>
    <source>
        <tissue evidence="11">Whole Larva</tissue>
    </source>
</reference>
<dbReference type="SMART" id="SM00355">
    <property type="entry name" value="ZnF_C2H2"/>
    <property type="match status" value="15"/>
</dbReference>
<evidence type="ECO:0000313" key="11">
    <source>
        <dbReference type="RefSeq" id="XP_017785434.1"/>
    </source>
</evidence>
<evidence type="ECO:0000256" key="4">
    <source>
        <dbReference type="ARBA" id="ARBA00022833"/>
    </source>
</evidence>
<dbReference type="SMART" id="SM00868">
    <property type="entry name" value="zf-AD"/>
    <property type="match status" value="1"/>
</dbReference>
<feature type="domain" description="C2H2-type" evidence="8">
    <location>
        <begin position="204"/>
        <end position="231"/>
    </location>
</feature>
<feature type="binding site" evidence="6">
    <location>
        <position position="74"/>
    </location>
    <ligand>
        <name>Zn(2+)</name>
        <dbReference type="ChEBI" id="CHEBI:29105"/>
    </ligand>
</feature>
<feature type="domain" description="C2H2-type" evidence="8">
    <location>
        <begin position="551"/>
        <end position="578"/>
    </location>
</feature>
<feature type="domain" description="C2H2-type" evidence="8">
    <location>
        <begin position="376"/>
        <end position="404"/>
    </location>
</feature>
<evidence type="ECO:0000256" key="5">
    <source>
        <dbReference type="PROSITE-ProRule" id="PRU00042"/>
    </source>
</evidence>
<organism evidence="10 11">
    <name type="scientific">Nicrophorus vespilloides</name>
    <name type="common">Boreal carrion beetle</name>
    <dbReference type="NCBI Taxonomy" id="110193"/>
    <lineage>
        <taxon>Eukaryota</taxon>
        <taxon>Metazoa</taxon>
        <taxon>Ecdysozoa</taxon>
        <taxon>Arthropoda</taxon>
        <taxon>Hexapoda</taxon>
        <taxon>Insecta</taxon>
        <taxon>Pterygota</taxon>
        <taxon>Neoptera</taxon>
        <taxon>Endopterygota</taxon>
        <taxon>Coleoptera</taxon>
        <taxon>Polyphaga</taxon>
        <taxon>Staphyliniformia</taxon>
        <taxon>Silphidae</taxon>
        <taxon>Nicrophorinae</taxon>
        <taxon>Nicrophorus</taxon>
    </lineage>
</organism>